<protein>
    <recommendedName>
        <fullName evidence="1">HTH cro/C1-type domain-containing protein</fullName>
    </recommendedName>
</protein>
<dbReference type="SUPFAM" id="SSF47413">
    <property type="entry name" value="lambda repressor-like DNA-binding domains"/>
    <property type="match status" value="1"/>
</dbReference>
<sequence>MKNNLKKLIAENNANIEEVAKETGIGRTTIYQIMNTKCVPNVEYAFRLSKYFNVLIEELFFSDEEK</sequence>
<dbReference type="AlphaFoldDB" id="A0A2S7FCQ3"/>
<dbReference type="InterPro" id="IPR010982">
    <property type="entry name" value="Lambda_DNA-bd_dom_sf"/>
</dbReference>
<dbReference type="CDD" id="cd00093">
    <property type="entry name" value="HTH_XRE"/>
    <property type="match status" value="1"/>
</dbReference>
<accession>A0A2S7FCQ3</accession>
<gene>
    <name evidence="2" type="ORF">AWN73_10850</name>
</gene>
<dbReference type="Gene3D" id="1.10.260.40">
    <property type="entry name" value="lambda repressor-like DNA-binding domains"/>
    <property type="match status" value="1"/>
</dbReference>
<evidence type="ECO:0000259" key="1">
    <source>
        <dbReference type="PROSITE" id="PS50943"/>
    </source>
</evidence>
<dbReference type="InterPro" id="IPR001387">
    <property type="entry name" value="Cro/C1-type_HTH"/>
</dbReference>
<evidence type="ECO:0000313" key="2">
    <source>
        <dbReference type="EMBL" id="PPV16038.1"/>
    </source>
</evidence>
<feature type="domain" description="HTH cro/C1-type" evidence="1">
    <location>
        <begin position="5"/>
        <end position="59"/>
    </location>
</feature>
<dbReference type="PROSITE" id="PS50943">
    <property type="entry name" value="HTH_CROC1"/>
    <property type="match status" value="1"/>
</dbReference>
<evidence type="ECO:0000313" key="3">
    <source>
        <dbReference type="Proteomes" id="UP000238081"/>
    </source>
</evidence>
<proteinExistence type="predicted"/>
<dbReference type="GO" id="GO:0003677">
    <property type="term" value="F:DNA binding"/>
    <property type="evidence" value="ECO:0007669"/>
    <property type="project" value="InterPro"/>
</dbReference>
<dbReference type="RefSeq" id="WP_043664841.1">
    <property type="nucleotide sequence ID" value="NZ_JBAMGI010000019.1"/>
</dbReference>
<comment type="caution">
    <text evidence="2">The sequence shown here is derived from an EMBL/GenBank/DDBJ whole genome shotgun (WGS) entry which is preliminary data.</text>
</comment>
<organism evidence="2 3">
    <name type="scientific">Clostridium butyricum</name>
    <dbReference type="NCBI Taxonomy" id="1492"/>
    <lineage>
        <taxon>Bacteria</taxon>
        <taxon>Bacillati</taxon>
        <taxon>Bacillota</taxon>
        <taxon>Clostridia</taxon>
        <taxon>Eubacteriales</taxon>
        <taxon>Clostridiaceae</taxon>
        <taxon>Clostridium</taxon>
    </lineage>
</organism>
<dbReference type="Proteomes" id="UP000238081">
    <property type="component" value="Unassembled WGS sequence"/>
</dbReference>
<reference evidence="2 3" key="1">
    <citation type="submission" date="2016-01" db="EMBL/GenBank/DDBJ databases">
        <title>Characterization of the Clostridium difficile lineages that are prevalent in Hong Kong and China.</title>
        <authorList>
            <person name="Kwok J.S.-L."/>
            <person name="Lam W.-Y."/>
            <person name="Ip M."/>
            <person name="Chan T.-F."/>
            <person name="Hawkey P.M."/>
            <person name="Tsui S.K.-W."/>
        </authorList>
    </citation>
    <scope>NUCLEOTIDE SEQUENCE [LARGE SCALE GENOMIC DNA]</scope>
    <source>
        <strain evidence="2 3">300064</strain>
    </source>
</reference>
<name>A0A2S7FCQ3_CLOBU</name>
<dbReference type="SMART" id="SM00530">
    <property type="entry name" value="HTH_XRE"/>
    <property type="match status" value="1"/>
</dbReference>
<dbReference type="EMBL" id="LRDH01000095">
    <property type="protein sequence ID" value="PPV16038.1"/>
    <property type="molecule type" value="Genomic_DNA"/>
</dbReference>
<dbReference type="Pfam" id="PF12844">
    <property type="entry name" value="HTH_19"/>
    <property type="match status" value="1"/>
</dbReference>